<dbReference type="SUPFAM" id="SSF52172">
    <property type="entry name" value="CheY-like"/>
    <property type="match status" value="1"/>
</dbReference>
<dbReference type="InterPro" id="IPR009057">
    <property type="entry name" value="Homeodomain-like_sf"/>
</dbReference>
<dbReference type="Pfam" id="PF17853">
    <property type="entry name" value="GGDEF_2"/>
    <property type="match status" value="1"/>
</dbReference>
<dbReference type="Gene3D" id="1.10.10.60">
    <property type="entry name" value="Homeodomain-like"/>
    <property type="match status" value="2"/>
</dbReference>
<dbReference type="SMART" id="SM00448">
    <property type="entry name" value="REC"/>
    <property type="match status" value="1"/>
</dbReference>
<protein>
    <submittedName>
        <fullName evidence="7">Response regulator</fullName>
    </submittedName>
</protein>
<evidence type="ECO:0000256" key="1">
    <source>
        <dbReference type="ARBA" id="ARBA00023015"/>
    </source>
</evidence>
<evidence type="ECO:0000313" key="7">
    <source>
        <dbReference type="EMBL" id="MFC0394522.1"/>
    </source>
</evidence>
<dbReference type="InterPro" id="IPR041522">
    <property type="entry name" value="CdaR_GGDEF"/>
</dbReference>
<evidence type="ECO:0000256" key="3">
    <source>
        <dbReference type="ARBA" id="ARBA00023163"/>
    </source>
</evidence>
<reference evidence="7 8" key="1">
    <citation type="submission" date="2024-09" db="EMBL/GenBank/DDBJ databases">
        <authorList>
            <person name="Sun Q."/>
            <person name="Mori K."/>
        </authorList>
    </citation>
    <scope>NUCLEOTIDE SEQUENCE [LARGE SCALE GENOMIC DNA]</scope>
    <source>
        <strain evidence="7 8">CCM 4839</strain>
    </source>
</reference>
<keyword evidence="2" id="KW-0238">DNA-binding</keyword>
<accession>A0ABV6JG53</accession>
<dbReference type="SMART" id="SM00342">
    <property type="entry name" value="HTH_ARAC"/>
    <property type="match status" value="1"/>
</dbReference>
<dbReference type="InterPro" id="IPR020449">
    <property type="entry name" value="Tscrpt_reg_AraC-type_HTH"/>
</dbReference>
<evidence type="ECO:0000259" key="5">
    <source>
        <dbReference type="PROSITE" id="PS01124"/>
    </source>
</evidence>
<dbReference type="Pfam" id="PF00072">
    <property type="entry name" value="Response_reg"/>
    <property type="match status" value="1"/>
</dbReference>
<dbReference type="Proteomes" id="UP001589818">
    <property type="component" value="Unassembled WGS sequence"/>
</dbReference>
<dbReference type="PROSITE" id="PS00041">
    <property type="entry name" value="HTH_ARAC_FAMILY_1"/>
    <property type="match status" value="1"/>
</dbReference>
<name>A0ABV6JG53_9BACL</name>
<feature type="domain" description="HTH araC/xylS-type" evidence="5">
    <location>
        <begin position="422"/>
        <end position="520"/>
    </location>
</feature>
<dbReference type="InterPro" id="IPR018062">
    <property type="entry name" value="HTH_AraC-typ_CS"/>
</dbReference>
<dbReference type="Pfam" id="PF12833">
    <property type="entry name" value="HTH_18"/>
    <property type="match status" value="1"/>
</dbReference>
<evidence type="ECO:0000256" key="4">
    <source>
        <dbReference type="PROSITE-ProRule" id="PRU00169"/>
    </source>
</evidence>
<proteinExistence type="predicted"/>
<evidence type="ECO:0000259" key="6">
    <source>
        <dbReference type="PROSITE" id="PS50110"/>
    </source>
</evidence>
<evidence type="ECO:0000313" key="8">
    <source>
        <dbReference type="Proteomes" id="UP001589818"/>
    </source>
</evidence>
<sequence length="523" mass="60062">MCKVLLVDDEKMARMGMRAVLDWETNGFELVGEASNGEKAMHWIRDQQVDILITDIAMPVMDGLELTRKAKELCPFIKVLLLSCHNDFEYVREGIRLGASDYILKPTLNAESLLTVLHQMRRKQEEERENRQIVELFKDHLHASKRKELEKTFSKALRGDRDAIGRLKLAYPDEKYRFVAIGVDVFAESDTDKAELLIEQTEIIQTQLYDNCRSYVAALHRPDLVMAVLPARTPHECHTEELNEWLSGLRTGSNPELIHISIGISGYCEGFADIQESCLEAKRALDHVFFSGPGSKLSAIDTAAADCPSALNYNYAAALNELKESLTMGYHSKAEEQLRIIVGHWSPRYRTKVEVLQEAEELFTLFLLCKDVSAANVRRIRRSDKFRYAEDVIRHVLECFEELRVGEEYQKPDTTLHQRIVKQAIHFMEAHYTEAISLQQVADEVNVSRNYFSEMFKRVTGQNFIDYVIALRVKRAKELLQASSLRVYEVAEQSGFNDVKHFSKQFKKIAGLSPAEYQGMWRK</sequence>
<dbReference type="Gene3D" id="3.40.50.2300">
    <property type="match status" value="1"/>
</dbReference>
<feature type="modified residue" description="4-aspartylphosphate" evidence="4">
    <location>
        <position position="55"/>
    </location>
</feature>
<organism evidence="7 8">
    <name type="scientific">Paenibacillus mendelii</name>
    <dbReference type="NCBI Taxonomy" id="206163"/>
    <lineage>
        <taxon>Bacteria</taxon>
        <taxon>Bacillati</taxon>
        <taxon>Bacillota</taxon>
        <taxon>Bacilli</taxon>
        <taxon>Bacillales</taxon>
        <taxon>Paenibacillaceae</taxon>
        <taxon>Paenibacillus</taxon>
    </lineage>
</organism>
<dbReference type="PROSITE" id="PS50110">
    <property type="entry name" value="RESPONSE_REGULATORY"/>
    <property type="match status" value="1"/>
</dbReference>
<keyword evidence="1" id="KW-0805">Transcription regulation</keyword>
<keyword evidence="3" id="KW-0804">Transcription</keyword>
<comment type="caution">
    <text evidence="7">The sequence shown here is derived from an EMBL/GenBank/DDBJ whole genome shotgun (WGS) entry which is preliminary data.</text>
</comment>
<dbReference type="RefSeq" id="WP_204815650.1">
    <property type="nucleotide sequence ID" value="NZ_JANHOF010000001.1"/>
</dbReference>
<dbReference type="EMBL" id="JBHLVF010000041">
    <property type="protein sequence ID" value="MFC0394522.1"/>
    <property type="molecule type" value="Genomic_DNA"/>
</dbReference>
<dbReference type="InterPro" id="IPR018060">
    <property type="entry name" value="HTH_AraC"/>
</dbReference>
<dbReference type="PRINTS" id="PR00032">
    <property type="entry name" value="HTHARAC"/>
</dbReference>
<keyword evidence="8" id="KW-1185">Reference proteome</keyword>
<dbReference type="PANTHER" id="PTHR43280:SF2">
    <property type="entry name" value="HTH-TYPE TRANSCRIPTIONAL REGULATOR EXSA"/>
    <property type="match status" value="1"/>
</dbReference>
<keyword evidence="4" id="KW-0597">Phosphoprotein</keyword>
<dbReference type="SUPFAM" id="SSF46689">
    <property type="entry name" value="Homeodomain-like"/>
    <property type="match status" value="2"/>
</dbReference>
<dbReference type="InterPro" id="IPR001789">
    <property type="entry name" value="Sig_transdc_resp-reg_receiver"/>
</dbReference>
<dbReference type="PROSITE" id="PS01124">
    <property type="entry name" value="HTH_ARAC_FAMILY_2"/>
    <property type="match status" value="1"/>
</dbReference>
<evidence type="ECO:0000256" key="2">
    <source>
        <dbReference type="ARBA" id="ARBA00023125"/>
    </source>
</evidence>
<feature type="domain" description="Response regulatory" evidence="6">
    <location>
        <begin position="3"/>
        <end position="120"/>
    </location>
</feature>
<dbReference type="CDD" id="cd17536">
    <property type="entry name" value="REC_YesN-like"/>
    <property type="match status" value="1"/>
</dbReference>
<gene>
    <name evidence="7" type="ORF">ACFFJ8_24575</name>
</gene>
<dbReference type="PANTHER" id="PTHR43280">
    <property type="entry name" value="ARAC-FAMILY TRANSCRIPTIONAL REGULATOR"/>
    <property type="match status" value="1"/>
</dbReference>
<dbReference type="InterPro" id="IPR011006">
    <property type="entry name" value="CheY-like_superfamily"/>
</dbReference>